<feature type="chain" id="PRO_5003321506" evidence="2">
    <location>
        <begin position="20"/>
        <end position="411"/>
    </location>
</feature>
<protein>
    <submittedName>
        <fullName evidence="3">Secreted protein</fullName>
    </submittedName>
</protein>
<accession>F4RCI5</accession>
<feature type="compositionally biased region" description="Acidic residues" evidence="1">
    <location>
        <begin position="338"/>
        <end position="366"/>
    </location>
</feature>
<keyword evidence="4" id="KW-1185">Reference proteome</keyword>
<dbReference type="InParanoid" id="F4RCI5"/>
<feature type="compositionally biased region" description="Basic and acidic residues" evidence="1">
    <location>
        <begin position="367"/>
        <end position="381"/>
    </location>
</feature>
<evidence type="ECO:0000313" key="4">
    <source>
        <dbReference type="Proteomes" id="UP000001072"/>
    </source>
</evidence>
<reference evidence="4" key="1">
    <citation type="journal article" date="2011" name="Proc. Natl. Acad. Sci. U.S.A.">
        <title>Obligate biotrophy features unraveled by the genomic analysis of rust fungi.</title>
        <authorList>
            <person name="Duplessis S."/>
            <person name="Cuomo C.A."/>
            <person name="Lin Y.-C."/>
            <person name="Aerts A."/>
            <person name="Tisserant E."/>
            <person name="Veneault-Fourrey C."/>
            <person name="Joly D.L."/>
            <person name="Hacquard S."/>
            <person name="Amselem J."/>
            <person name="Cantarel B.L."/>
            <person name="Chiu R."/>
            <person name="Coutinho P.M."/>
            <person name="Feau N."/>
            <person name="Field M."/>
            <person name="Frey P."/>
            <person name="Gelhaye E."/>
            <person name="Goldberg J."/>
            <person name="Grabherr M.G."/>
            <person name="Kodira C.D."/>
            <person name="Kohler A."/>
            <person name="Kuees U."/>
            <person name="Lindquist E.A."/>
            <person name="Lucas S.M."/>
            <person name="Mago R."/>
            <person name="Mauceli E."/>
            <person name="Morin E."/>
            <person name="Murat C."/>
            <person name="Pangilinan J.L."/>
            <person name="Park R."/>
            <person name="Pearson M."/>
            <person name="Quesneville H."/>
            <person name="Rouhier N."/>
            <person name="Sakthikumar S."/>
            <person name="Salamov A.A."/>
            <person name="Schmutz J."/>
            <person name="Selles B."/>
            <person name="Shapiro H."/>
            <person name="Tanguay P."/>
            <person name="Tuskan G.A."/>
            <person name="Henrissat B."/>
            <person name="Van de Peer Y."/>
            <person name="Rouze P."/>
            <person name="Ellis J.G."/>
            <person name="Dodds P.N."/>
            <person name="Schein J.E."/>
            <person name="Zhong S."/>
            <person name="Hamelin R.C."/>
            <person name="Grigoriev I.V."/>
            <person name="Szabo L.J."/>
            <person name="Martin F."/>
        </authorList>
    </citation>
    <scope>NUCLEOTIDE SEQUENCE [LARGE SCALE GENOMIC DNA]</scope>
    <source>
        <strain evidence="4">98AG31 / pathotype 3-4-7</strain>
    </source>
</reference>
<proteinExistence type="predicted"/>
<keyword evidence="2" id="KW-0732">Signal</keyword>
<dbReference type="AlphaFoldDB" id="F4RCI5"/>
<dbReference type="OrthoDB" id="10395946at2759"/>
<dbReference type="RefSeq" id="XP_007407014.1">
    <property type="nucleotide sequence ID" value="XM_007406952.1"/>
</dbReference>
<dbReference type="HOGENOM" id="CLU_669163_0_0_1"/>
<evidence type="ECO:0000256" key="1">
    <source>
        <dbReference type="SAM" id="MobiDB-lite"/>
    </source>
</evidence>
<dbReference type="GeneID" id="18922081"/>
<feature type="region of interest" description="Disordered" evidence="1">
    <location>
        <begin position="273"/>
        <end position="411"/>
    </location>
</feature>
<name>F4RCI5_MELLP</name>
<feature type="compositionally biased region" description="Basic and acidic residues" evidence="1">
    <location>
        <begin position="299"/>
        <end position="310"/>
    </location>
</feature>
<dbReference type="KEGG" id="mlr:MELLADRAFT_103805"/>
<feature type="region of interest" description="Disordered" evidence="1">
    <location>
        <begin position="40"/>
        <end position="62"/>
    </location>
</feature>
<organism evidence="4">
    <name type="scientific">Melampsora larici-populina (strain 98AG31 / pathotype 3-4-7)</name>
    <name type="common">Poplar leaf rust fungus</name>
    <dbReference type="NCBI Taxonomy" id="747676"/>
    <lineage>
        <taxon>Eukaryota</taxon>
        <taxon>Fungi</taxon>
        <taxon>Dikarya</taxon>
        <taxon>Basidiomycota</taxon>
        <taxon>Pucciniomycotina</taxon>
        <taxon>Pucciniomycetes</taxon>
        <taxon>Pucciniales</taxon>
        <taxon>Melampsoraceae</taxon>
        <taxon>Melampsora</taxon>
    </lineage>
</organism>
<dbReference type="VEuPathDB" id="FungiDB:MELLADRAFT_103805"/>
<dbReference type="EMBL" id="GL883096">
    <property type="protein sequence ID" value="EGG09960.1"/>
    <property type="molecule type" value="Genomic_DNA"/>
</dbReference>
<evidence type="ECO:0000313" key="3">
    <source>
        <dbReference type="EMBL" id="EGG09960.1"/>
    </source>
</evidence>
<feature type="signal peptide" evidence="2">
    <location>
        <begin position="1"/>
        <end position="19"/>
    </location>
</feature>
<gene>
    <name evidence="3" type="ORF">MELLADRAFT_103805</name>
</gene>
<evidence type="ECO:0000256" key="2">
    <source>
        <dbReference type="SAM" id="SignalP"/>
    </source>
</evidence>
<sequence>MKLNVAVITLAAMFAAAAASPLMEGEKLAEAPHSAYADGKFVQGASGNPPPAHLMAQSPAASERIRVPENLAQSTTAYRERYQDPSKRAQDISNRLASMLLVHHSTPESLNSNIVRQTAELISEGNEQDPSAKSLSEHLNLIAAVVEQKRTLTPETRRGFGQAVDNYFKSHPIVREKYVDIIKRINAQRAVWPQEVTHAIRNLANQNHVLSEHNQMLNQRLHRTEGLLEGLISILSPEDHKALVSHVQEKQAHDREAFRLRQEEELRRANVNGAEKYPQGESHYATAPAHPVTKQTSAEAERIYGREPHAATKSSGVDAPHGAPAPTSESHHNSADEHEFDDEYDDEDLYDDDYDNEDWEDWEDEPTELHNTPEHRGKAEESQAAGPAVNTHPAPSNEKAAPAPASETVHQ</sequence>
<dbReference type="Proteomes" id="UP000001072">
    <property type="component" value="Unassembled WGS sequence"/>
</dbReference>